<gene>
    <name evidence="2" type="ORF">E0Z10_g3339</name>
</gene>
<keyword evidence="3" id="KW-1185">Reference proteome</keyword>
<evidence type="ECO:0000313" key="3">
    <source>
        <dbReference type="Proteomes" id="UP000297716"/>
    </source>
</evidence>
<feature type="region of interest" description="Disordered" evidence="1">
    <location>
        <begin position="1"/>
        <end position="21"/>
    </location>
</feature>
<comment type="caution">
    <text evidence="2">The sequence shown here is derived from an EMBL/GenBank/DDBJ whole genome shotgun (WGS) entry which is preliminary data.</text>
</comment>
<feature type="compositionally biased region" description="Polar residues" evidence="1">
    <location>
        <begin position="177"/>
        <end position="189"/>
    </location>
</feature>
<sequence length="382" mass="43509">MRINKVGRAAKDEDEEEDELAMPMVTSDVLRLPQLRTERILSSMMVGSPQTPGGARMSQQTSAEPLQSPSRMQLAVHIKSSPVTPFTPINAPATRDPSTLPSRLSRIRGQTTRSKTPIRAPTPDPLADLGTEVETPSSSGPRKRGRPRGWKPGMPYSTDPNSRYRKREMRAAESRDQAQSPGQSKSRGQPQEAKRRGRPPRPPDPPESSVREQYLQSKPDYTLYKCEWDLSEDSQQQEPALCPAELQNMDTLRRHVFIIHGDGDPLVCRFSHCKDRSPPLRFKTEKEFQSHMETKHFAGYLWYLGEGCQNNGIWTLKNKPANLPAYLFDKHGNQVTPSVEDQRLESDLQYKERKRKLRKLIYQQNENAPSEEEWIKQMLGIA</sequence>
<reference evidence="2 3" key="1">
    <citation type="submission" date="2019-03" db="EMBL/GenBank/DDBJ databases">
        <title>Draft genome sequence of Xylaria hypoxylon DSM 108379, a ubiquitous saprotrophic-parasitic fungi on hardwood.</title>
        <authorList>
            <person name="Buettner E."/>
            <person name="Leonhardt S."/>
            <person name="Gebauer A.M."/>
            <person name="Liers C."/>
            <person name="Hofrichter M."/>
            <person name="Kellner H."/>
        </authorList>
    </citation>
    <scope>NUCLEOTIDE SEQUENCE [LARGE SCALE GENOMIC DNA]</scope>
    <source>
        <strain evidence="2 3">DSM 108379</strain>
    </source>
</reference>
<feature type="region of interest" description="Disordered" evidence="1">
    <location>
        <begin position="44"/>
        <end position="215"/>
    </location>
</feature>
<dbReference type="STRING" id="37992.A0A4Z0Z1K0"/>
<dbReference type="Proteomes" id="UP000297716">
    <property type="component" value="Unassembled WGS sequence"/>
</dbReference>
<protein>
    <recommendedName>
        <fullName evidence="4">C2H2-type domain-containing protein</fullName>
    </recommendedName>
</protein>
<name>A0A4Z0Z1K0_9PEZI</name>
<dbReference type="OrthoDB" id="5424797at2759"/>
<dbReference type="AlphaFoldDB" id="A0A4Z0Z1K0"/>
<organism evidence="2 3">
    <name type="scientific">Xylaria hypoxylon</name>
    <dbReference type="NCBI Taxonomy" id="37992"/>
    <lineage>
        <taxon>Eukaryota</taxon>
        <taxon>Fungi</taxon>
        <taxon>Dikarya</taxon>
        <taxon>Ascomycota</taxon>
        <taxon>Pezizomycotina</taxon>
        <taxon>Sordariomycetes</taxon>
        <taxon>Xylariomycetidae</taxon>
        <taxon>Xylariales</taxon>
        <taxon>Xylariaceae</taxon>
        <taxon>Xylaria</taxon>
    </lineage>
</organism>
<evidence type="ECO:0000256" key="1">
    <source>
        <dbReference type="SAM" id="MobiDB-lite"/>
    </source>
</evidence>
<dbReference type="EMBL" id="SKBN01000046">
    <property type="protein sequence ID" value="TGJ85410.1"/>
    <property type="molecule type" value="Genomic_DNA"/>
</dbReference>
<accession>A0A4Z0Z1K0</accession>
<feature type="compositionally biased region" description="Polar residues" evidence="1">
    <location>
        <begin position="57"/>
        <end position="71"/>
    </location>
</feature>
<evidence type="ECO:0000313" key="2">
    <source>
        <dbReference type="EMBL" id="TGJ85410.1"/>
    </source>
</evidence>
<evidence type="ECO:0008006" key="4">
    <source>
        <dbReference type="Google" id="ProtNLM"/>
    </source>
</evidence>
<feature type="compositionally biased region" description="Polar residues" evidence="1">
    <location>
        <begin position="96"/>
        <end position="115"/>
    </location>
</feature>
<proteinExistence type="predicted"/>